<proteinExistence type="predicted"/>
<dbReference type="Pfam" id="PF21056">
    <property type="entry name" value="ZSWIM1-3_RNaseH-like"/>
    <property type="match status" value="1"/>
</dbReference>
<reference evidence="2 3" key="1">
    <citation type="journal article" date="2017" name="Genome Biol. Evol.">
        <title>Phytophthora megakarya and P. palmivora, closely related causal agents of cacao black pod rot, underwent increases in genome sizes and gene numbers by different mechanisms.</title>
        <authorList>
            <person name="Ali S.S."/>
            <person name="Shao J."/>
            <person name="Lary D.J."/>
            <person name="Kronmiller B."/>
            <person name="Shen D."/>
            <person name="Strem M.D."/>
            <person name="Amoako-Attah I."/>
            <person name="Akrofi A.Y."/>
            <person name="Begoude B.A."/>
            <person name="Ten Hoopen G.M."/>
            <person name="Coulibaly K."/>
            <person name="Kebe B.I."/>
            <person name="Melnick R.L."/>
            <person name="Guiltinan M.J."/>
            <person name="Tyler B.M."/>
            <person name="Meinhardt L.W."/>
            <person name="Bailey B.A."/>
        </authorList>
    </citation>
    <scope>NUCLEOTIDE SEQUENCE [LARGE SCALE GENOMIC DNA]</scope>
    <source>
        <strain evidence="3">sbr112.9</strain>
    </source>
</reference>
<organism evidence="2 3">
    <name type="scientific">Phytophthora palmivora</name>
    <dbReference type="NCBI Taxonomy" id="4796"/>
    <lineage>
        <taxon>Eukaryota</taxon>
        <taxon>Sar</taxon>
        <taxon>Stramenopiles</taxon>
        <taxon>Oomycota</taxon>
        <taxon>Peronosporomycetes</taxon>
        <taxon>Peronosporales</taxon>
        <taxon>Peronosporaceae</taxon>
        <taxon>Phytophthora</taxon>
    </lineage>
</organism>
<comment type="caution">
    <text evidence="2">The sequence shown here is derived from an EMBL/GenBank/DDBJ whole genome shotgun (WGS) entry which is preliminary data.</text>
</comment>
<evidence type="ECO:0000313" key="2">
    <source>
        <dbReference type="EMBL" id="POM57721.1"/>
    </source>
</evidence>
<dbReference type="InterPro" id="IPR052579">
    <property type="entry name" value="Zinc_finger_SWIM"/>
</dbReference>
<dbReference type="OrthoDB" id="127030at2759"/>
<keyword evidence="3" id="KW-1185">Reference proteome</keyword>
<name>A0A2P4WWP9_9STRA</name>
<protein>
    <recommendedName>
        <fullName evidence="1">ZSWIM1/3 RNaseH-like domain-containing protein</fullName>
    </recommendedName>
</protein>
<evidence type="ECO:0000259" key="1">
    <source>
        <dbReference type="Pfam" id="PF21056"/>
    </source>
</evidence>
<gene>
    <name evidence="2" type="ORF">PHPALM_37731</name>
</gene>
<sequence>MKSNVGKPATELQLVLERMDPYQRLYICTHEWMPRTRSKGVRPRHKVNAQVVRRSPGEWAIEMKQAFYGHSHLVLEEIYRSYPSVRRIPGEDPVMKDVELMVASGNRASRIYDYIRERSMHYVQLKDVYNTISKIKSCDDLVAELLVNFELEASDNVAAVDENAKGQTAVISVSSQHMRELYKRFPEILIIDCTYKTNSALKDIPKELHDMGKCPMEEIYNQIRQWLNPAKHAGMIPESEEKMLN</sequence>
<dbReference type="EMBL" id="NCKW01020550">
    <property type="protein sequence ID" value="POM57721.1"/>
    <property type="molecule type" value="Genomic_DNA"/>
</dbReference>
<dbReference type="AlphaFoldDB" id="A0A2P4WWP9"/>
<feature type="domain" description="ZSWIM1/3 RNaseH-like" evidence="1">
    <location>
        <begin position="149"/>
        <end position="199"/>
    </location>
</feature>
<dbReference type="PANTHER" id="PTHR31569">
    <property type="entry name" value="SWIM-TYPE DOMAIN-CONTAINING PROTEIN"/>
    <property type="match status" value="1"/>
</dbReference>
<dbReference type="InterPro" id="IPR048324">
    <property type="entry name" value="ZSWIM1-3_RNaseH-like"/>
</dbReference>
<accession>A0A2P4WWP9</accession>
<dbReference type="Proteomes" id="UP000237271">
    <property type="component" value="Unassembled WGS sequence"/>
</dbReference>
<evidence type="ECO:0000313" key="3">
    <source>
        <dbReference type="Proteomes" id="UP000237271"/>
    </source>
</evidence>
<dbReference type="PANTHER" id="PTHR31569:SF4">
    <property type="entry name" value="SWIM-TYPE DOMAIN-CONTAINING PROTEIN"/>
    <property type="match status" value="1"/>
</dbReference>